<organism evidence="4 5">
    <name type="scientific">Kineococcus endophyticus</name>
    <dbReference type="NCBI Taxonomy" id="1181883"/>
    <lineage>
        <taxon>Bacteria</taxon>
        <taxon>Bacillati</taxon>
        <taxon>Actinomycetota</taxon>
        <taxon>Actinomycetes</taxon>
        <taxon>Kineosporiales</taxon>
        <taxon>Kineosporiaceae</taxon>
        <taxon>Kineococcus</taxon>
    </lineage>
</organism>
<keyword evidence="5" id="KW-1185">Reference proteome</keyword>
<comment type="similarity">
    <text evidence="1">Belongs to the DprA/Smf family.</text>
</comment>
<dbReference type="RefSeq" id="WP_367637674.1">
    <property type="nucleotide sequence ID" value="NZ_JBFNQN010000005.1"/>
</dbReference>
<dbReference type="EMBL" id="JBFNQN010000005">
    <property type="protein sequence ID" value="MEW9264849.1"/>
    <property type="molecule type" value="Genomic_DNA"/>
</dbReference>
<evidence type="ECO:0000313" key="5">
    <source>
        <dbReference type="Proteomes" id="UP001555826"/>
    </source>
</evidence>
<evidence type="ECO:0000256" key="1">
    <source>
        <dbReference type="ARBA" id="ARBA00006525"/>
    </source>
</evidence>
<feature type="domain" description="DprA winged helix" evidence="3">
    <location>
        <begin position="324"/>
        <end position="376"/>
    </location>
</feature>
<dbReference type="InterPro" id="IPR041614">
    <property type="entry name" value="DprA_WH"/>
</dbReference>
<accession>A0ABV3P5F2</accession>
<reference evidence="4 5" key="1">
    <citation type="submission" date="2024-07" db="EMBL/GenBank/DDBJ databases">
        <authorList>
            <person name="Thanompreechachai J."/>
            <person name="Duangmal K."/>
        </authorList>
    </citation>
    <scope>NUCLEOTIDE SEQUENCE [LARGE SCALE GENOMIC DNA]</scope>
    <source>
        <strain evidence="4 5">KCTC 19886</strain>
    </source>
</reference>
<dbReference type="InterPro" id="IPR036388">
    <property type="entry name" value="WH-like_DNA-bd_sf"/>
</dbReference>
<dbReference type="Proteomes" id="UP001555826">
    <property type="component" value="Unassembled WGS sequence"/>
</dbReference>
<evidence type="ECO:0000313" key="4">
    <source>
        <dbReference type="EMBL" id="MEW9264849.1"/>
    </source>
</evidence>
<feature type="domain" description="Smf/DprA SLOG" evidence="2">
    <location>
        <begin position="85"/>
        <end position="304"/>
    </location>
</feature>
<dbReference type="InterPro" id="IPR003488">
    <property type="entry name" value="DprA"/>
</dbReference>
<sequence>MSRALTQVPPALRPALEDDRLARAAWSRLAEPGDVAAARLVGEVGAPLALEAVVTGRGPERWRTRLADVDPAGDVAAVRAAGGRLVVPADEEWPVGLADLDVDATGERPLGAPFCLWVRGPARLADVSARSAALVGSRAATAYGQHVAADLAVGLADRGFAVVSGGAFGIDAAAHRAAVAVGATSVAVLACGVDRSYPPGNAALLARLAQTGALVSEVPPGSTPTRWRFLERNRLIAALTRGTVVVEAAWRSGALSTADRAERLHRPVGAVPGPVTSPASAGCHRLLRDRGAVCVTSAAEAAELLGELGAEEVSVPAVERRPFDGLDREELRVAECLPRRAGADLDALARDSGLDAGAVQALLGRLELSGHAVRTGAGWCRGPGA</sequence>
<evidence type="ECO:0000259" key="2">
    <source>
        <dbReference type="Pfam" id="PF02481"/>
    </source>
</evidence>
<gene>
    <name evidence="4" type="primary">dprA</name>
    <name evidence="4" type="ORF">AB1207_08825</name>
</gene>
<dbReference type="Pfam" id="PF17782">
    <property type="entry name" value="WHD_DprA"/>
    <property type="match status" value="1"/>
</dbReference>
<dbReference type="Gene3D" id="3.40.50.450">
    <property type="match status" value="1"/>
</dbReference>
<evidence type="ECO:0000259" key="3">
    <source>
        <dbReference type="Pfam" id="PF17782"/>
    </source>
</evidence>
<dbReference type="Gene3D" id="1.10.10.10">
    <property type="entry name" value="Winged helix-like DNA-binding domain superfamily/Winged helix DNA-binding domain"/>
    <property type="match status" value="1"/>
</dbReference>
<dbReference type="NCBIfam" id="TIGR00732">
    <property type="entry name" value="dprA"/>
    <property type="match status" value="1"/>
</dbReference>
<protein>
    <submittedName>
        <fullName evidence="4">DNA-processing protein DprA</fullName>
    </submittedName>
</protein>
<dbReference type="SUPFAM" id="SSF102405">
    <property type="entry name" value="MCP/YpsA-like"/>
    <property type="match status" value="1"/>
</dbReference>
<proteinExistence type="inferred from homology"/>
<dbReference type="Pfam" id="PF02481">
    <property type="entry name" value="DNA_processg_A"/>
    <property type="match status" value="1"/>
</dbReference>
<comment type="caution">
    <text evidence="4">The sequence shown here is derived from an EMBL/GenBank/DDBJ whole genome shotgun (WGS) entry which is preliminary data.</text>
</comment>
<dbReference type="PANTHER" id="PTHR43022:SF1">
    <property type="entry name" value="PROTEIN SMF"/>
    <property type="match status" value="1"/>
</dbReference>
<name>A0ABV3P5F2_9ACTN</name>
<dbReference type="InterPro" id="IPR057666">
    <property type="entry name" value="DrpA_SLOG"/>
</dbReference>
<dbReference type="PANTHER" id="PTHR43022">
    <property type="entry name" value="PROTEIN SMF"/>
    <property type="match status" value="1"/>
</dbReference>